<dbReference type="CDD" id="cd16018">
    <property type="entry name" value="Enpp"/>
    <property type="match status" value="1"/>
</dbReference>
<gene>
    <name evidence="1" type="ORF">BMF97_04695</name>
</gene>
<dbReference type="EMBL" id="MPOG01000006">
    <property type="protein sequence ID" value="OOH97166.1"/>
    <property type="molecule type" value="Genomic_DNA"/>
</dbReference>
<evidence type="ECO:0000313" key="1">
    <source>
        <dbReference type="EMBL" id="OOH97166.1"/>
    </source>
</evidence>
<keyword evidence="2" id="KW-1185">Reference proteome</keyword>
<dbReference type="Pfam" id="PF01663">
    <property type="entry name" value="Phosphodiest"/>
    <property type="match status" value="1"/>
</dbReference>
<dbReference type="Gene3D" id="3.30.1360.180">
    <property type="match status" value="1"/>
</dbReference>
<dbReference type="PANTHER" id="PTHR10151">
    <property type="entry name" value="ECTONUCLEOTIDE PYROPHOSPHATASE/PHOSPHODIESTERASE"/>
    <property type="match status" value="1"/>
</dbReference>
<dbReference type="OrthoDB" id="9779418at2"/>
<dbReference type="InterPro" id="IPR017850">
    <property type="entry name" value="Alkaline_phosphatase_core_sf"/>
</dbReference>
<dbReference type="AlphaFoldDB" id="A0A1T3F9N3"/>
<accession>A0A1T3F9N3</accession>
<dbReference type="GO" id="GO:0016787">
    <property type="term" value="F:hydrolase activity"/>
    <property type="evidence" value="ECO:0007669"/>
    <property type="project" value="UniProtKB-ARBA"/>
</dbReference>
<dbReference type="Gene3D" id="3.40.720.10">
    <property type="entry name" value="Alkaline Phosphatase, subunit A"/>
    <property type="match status" value="1"/>
</dbReference>
<dbReference type="eggNOG" id="COG1524">
    <property type="taxonomic scope" value="Bacteria"/>
</dbReference>
<evidence type="ECO:0000313" key="2">
    <source>
        <dbReference type="Proteomes" id="UP000188947"/>
    </source>
</evidence>
<protein>
    <submittedName>
        <fullName evidence="1">Alkaline phosphatase family protein</fullName>
    </submittedName>
</protein>
<proteinExistence type="predicted"/>
<dbReference type="SUPFAM" id="SSF53649">
    <property type="entry name" value="Alkaline phosphatase-like"/>
    <property type="match status" value="1"/>
</dbReference>
<comment type="caution">
    <text evidence="1">The sequence shown here is derived from an EMBL/GenBank/DDBJ whole genome shotgun (WGS) entry which is preliminary data.</text>
</comment>
<reference evidence="1 2" key="1">
    <citation type="submission" date="2016-11" db="EMBL/GenBank/DDBJ databases">
        <title>Genome sequence and comparative genomic analysis of clinical strain Elizabethkingia meningoseptica 61421 PRCM.</title>
        <authorList>
            <person name="Wang M."/>
            <person name="Hu S."/>
            <person name="Cao L."/>
            <person name="Jiang T."/>
            <person name="Zhou Y."/>
            <person name="Ming D."/>
        </authorList>
    </citation>
    <scope>NUCLEOTIDE SEQUENCE [LARGE SCALE GENOMIC DNA]</scope>
    <source>
        <strain evidence="1 2">61421 PRCM</strain>
    </source>
</reference>
<sequence length="423" mass="48330">MKKIFVIYSLLLAVLGYSQKTPVDTTQIVMSGRTNSPETLQKPYVILISADGFRYDYMQKYNTQNLLKLAEGGVWAKKGMYPSYPSITFPNHYSIVTGLYPSHHGLVDNIFYDPFRKEMYKIGSPTVTDGSWYGGLPLWGLAEKQGMMAASLFWVGSESDAGGTRPSYYYRYHEKFSDDDRVRIIKNWLQLPEEKRPHFITLYFPDVDHEGHRYGPDAKQTEDAVHYVDGAIQKLVEGLKPLNLPINFIFVSDHGMIKIDPKDYIPVPNIDKEKFVVVNSNTFVRITAKNEADILPLYKTLRKEKHEGYKIYLDRRFPGKLHYSSADDKKRRIGDIILVPNGTKAMVDPGKNPPIGKHGYSPYKVPEMKATYFAWGPAFKKDQQISPFLNVNIYPVIAEILGLKITEPIDGNIKVLEKTLQKK</sequence>
<organism evidence="1 2">
    <name type="scientific">Elizabethkingia meningoseptica</name>
    <name type="common">Chryseobacterium meningosepticum</name>
    <dbReference type="NCBI Taxonomy" id="238"/>
    <lineage>
        <taxon>Bacteria</taxon>
        <taxon>Pseudomonadati</taxon>
        <taxon>Bacteroidota</taxon>
        <taxon>Flavobacteriia</taxon>
        <taxon>Flavobacteriales</taxon>
        <taxon>Weeksellaceae</taxon>
        <taxon>Elizabethkingia</taxon>
    </lineage>
</organism>
<dbReference type="Proteomes" id="UP000188947">
    <property type="component" value="Unassembled WGS sequence"/>
</dbReference>
<name>A0A1T3F9N3_ELIME</name>
<dbReference type="STRING" id="238.BBD35_07545"/>
<dbReference type="InterPro" id="IPR002591">
    <property type="entry name" value="Phosphodiest/P_Trfase"/>
</dbReference>
<dbReference type="RefSeq" id="WP_070905383.1">
    <property type="nucleotide sequence ID" value="NZ_CP016378.1"/>
</dbReference>
<dbReference type="PANTHER" id="PTHR10151:SF120">
    <property type="entry name" value="BIS(5'-ADENOSYL)-TRIPHOSPHATASE"/>
    <property type="match status" value="1"/>
</dbReference>